<feature type="domain" description="FAD/NAD(P)-binding" evidence="5">
    <location>
        <begin position="5"/>
        <end position="300"/>
    </location>
</feature>
<dbReference type="PRINTS" id="PR00368">
    <property type="entry name" value="FADPNR"/>
</dbReference>
<protein>
    <submittedName>
        <fullName evidence="7">FAD-dependent oxidoreductase</fullName>
    </submittedName>
</protein>
<name>A0A7X0VAX6_9ACTN</name>
<dbReference type="InterPro" id="IPR028202">
    <property type="entry name" value="Reductase_C"/>
</dbReference>
<organism evidence="7 8">
    <name type="scientific">Nocardioides luti</name>
    <dbReference type="NCBI Taxonomy" id="2761101"/>
    <lineage>
        <taxon>Bacteria</taxon>
        <taxon>Bacillati</taxon>
        <taxon>Actinomycetota</taxon>
        <taxon>Actinomycetes</taxon>
        <taxon>Propionibacteriales</taxon>
        <taxon>Nocardioidaceae</taxon>
        <taxon>Nocardioides</taxon>
    </lineage>
</organism>
<comment type="cofactor">
    <cofactor evidence="1">
        <name>FAD</name>
        <dbReference type="ChEBI" id="CHEBI:57692"/>
    </cofactor>
</comment>
<dbReference type="PANTHER" id="PTHR43557:SF2">
    <property type="entry name" value="RIESKE DOMAIN-CONTAINING PROTEIN-RELATED"/>
    <property type="match status" value="1"/>
</dbReference>
<keyword evidence="3" id="KW-0274">FAD</keyword>
<accession>A0A7X0VAX6</accession>
<dbReference type="InterPro" id="IPR036188">
    <property type="entry name" value="FAD/NAD-bd_sf"/>
</dbReference>
<dbReference type="Proteomes" id="UP000523955">
    <property type="component" value="Unassembled WGS sequence"/>
</dbReference>
<keyword evidence="2" id="KW-0285">Flavoprotein</keyword>
<sequence length="416" mass="44272">MSRGRTVIIGGGQAAVSTAVTLRQLGCEQPITILAEESALPYQRPPLSKGYLTDPSSTVVLHDSDVYITQHIDVRNGVVAVRVDAAQRRVTTSAGDVVSYEALVFATGSRNRTPDWAEANLSGVHSLRTRQDADCLRAALQPGRRLVVVGGGFVGLEIASAAYAAGCEVTVLEAADTLLGRVLSQPLALAVAARHRIRGVRVVTGTAVQALEGDGHVTAVVTDSGRFEADCVLIGIGALARDELAHEAGILTDNGIVVDDQLRVLGHDDIYAAGDCARFPDSRSGAQMRLESVQNACDQGAAVARAIMGNASPYTDLPWFWSDQGDLKIQVAGLRLPDDDLHHHTDGTGRHVVYATRDGHVVAVETLDWAAEHLAARRVLSSDEHIPTAVIQKSTLSDLLRARRSAPARSHHPEES</sequence>
<dbReference type="SUPFAM" id="SSF51905">
    <property type="entry name" value="FAD/NAD(P)-binding domain"/>
    <property type="match status" value="1"/>
</dbReference>
<keyword evidence="8" id="KW-1185">Reference proteome</keyword>
<evidence type="ECO:0000313" key="8">
    <source>
        <dbReference type="Proteomes" id="UP000523955"/>
    </source>
</evidence>
<dbReference type="AlphaFoldDB" id="A0A7X0VAX6"/>
<evidence type="ECO:0000256" key="3">
    <source>
        <dbReference type="ARBA" id="ARBA00022827"/>
    </source>
</evidence>
<dbReference type="PANTHER" id="PTHR43557">
    <property type="entry name" value="APOPTOSIS-INDUCING FACTOR 1"/>
    <property type="match status" value="1"/>
</dbReference>
<dbReference type="Gene3D" id="3.50.50.60">
    <property type="entry name" value="FAD/NAD(P)-binding domain"/>
    <property type="match status" value="2"/>
</dbReference>
<evidence type="ECO:0000256" key="4">
    <source>
        <dbReference type="ARBA" id="ARBA00023002"/>
    </source>
</evidence>
<dbReference type="InterPro" id="IPR050446">
    <property type="entry name" value="FAD-oxidoreductase/Apoptosis"/>
</dbReference>
<dbReference type="InterPro" id="IPR023753">
    <property type="entry name" value="FAD/NAD-binding_dom"/>
</dbReference>
<dbReference type="Pfam" id="PF07992">
    <property type="entry name" value="Pyr_redox_2"/>
    <property type="match status" value="1"/>
</dbReference>
<dbReference type="GO" id="GO:0016651">
    <property type="term" value="F:oxidoreductase activity, acting on NAD(P)H"/>
    <property type="evidence" value="ECO:0007669"/>
    <property type="project" value="TreeGrafter"/>
</dbReference>
<dbReference type="InterPro" id="IPR016156">
    <property type="entry name" value="FAD/NAD-linked_Rdtase_dimer_sf"/>
</dbReference>
<keyword evidence="4" id="KW-0560">Oxidoreductase</keyword>
<reference evidence="7 8" key="1">
    <citation type="submission" date="2020-08" db="EMBL/GenBank/DDBJ databases">
        <authorList>
            <person name="Seo M.-J."/>
        </authorList>
    </citation>
    <scope>NUCLEOTIDE SEQUENCE [LARGE SCALE GENOMIC DNA]</scope>
    <source>
        <strain evidence="7 8">KIGAM211</strain>
    </source>
</reference>
<dbReference type="GO" id="GO:0005737">
    <property type="term" value="C:cytoplasm"/>
    <property type="evidence" value="ECO:0007669"/>
    <property type="project" value="TreeGrafter"/>
</dbReference>
<dbReference type="EMBL" id="JACKXE010000001">
    <property type="protein sequence ID" value="MBB6627810.1"/>
    <property type="molecule type" value="Genomic_DNA"/>
</dbReference>
<proteinExistence type="predicted"/>
<dbReference type="RefSeq" id="WP_185252934.1">
    <property type="nucleotide sequence ID" value="NZ_JACKXE010000001.1"/>
</dbReference>
<evidence type="ECO:0000256" key="2">
    <source>
        <dbReference type="ARBA" id="ARBA00022630"/>
    </source>
</evidence>
<dbReference type="Pfam" id="PF14759">
    <property type="entry name" value="Reductase_C"/>
    <property type="match status" value="1"/>
</dbReference>
<comment type="caution">
    <text evidence="7">The sequence shown here is derived from an EMBL/GenBank/DDBJ whole genome shotgun (WGS) entry which is preliminary data.</text>
</comment>
<evidence type="ECO:0000256" key="1">
    <source>
        <dbReference type="ARBA" id="ARBA00001974"/>
    </source>
</evidence>
<dbReference type="Gene3D" id="3.30.390.30">
    <property type="match status" value="1"/>
</dbReference>
<feature type="domain" description="Reductase C-terminal" evidence="6">
    <location>
        <begin position="319"/>
        <end position="391"/>
    </location>
</feature>
<dbReference type="SUPFAM" id="SSF55424">
    <property type="entry name" value="FAD/NAD-linked reductases, dimerisation (C-terminal) domain"/>
    <property type="match status" value="1"/>
</dbReference>
<gene>
    <name evidence="7" type="ORF">H5V45_10810</name>
</gene>
<evidence type="ECO:0000259" key="5">
    <source>
        <dbReference type="Pfam" id="PF07992"/>
    </source>
</evidence>
<evidence type="ECO:0000313" key="7">
    <source>
        <dbReference type="EMBL" id="MBB6627810.1"/>
    </source>
</evidence>
<dbReference type="PRINTS" id="PR00411">
    <property type="entry name" value="PNDRDTASEI"/>
</dbReference>
<evidence type="ECO:0000259" key="6">
    <source>
        <dbReference type="Pfam" id="PF14759"/>
    </source>
</evidence>